<proteinExistence type="predicted"/>
<name>A0A193LJY3_9GAMM</name>
<keyword evidence="1" id="KW-1133">Transmembrane helix</keyword>
<organism evidence="2 3">
    <name type="scientific">Woeseia oceani</name>
    <dbReference type="NCBI Taxonomy" id="1548547"/>
    <lineage>
        <taxon>Bacteria</taxon>
        <taxon>Pseudomonadati</taxon>
        <taxon>Pseudomonadota</taxon>
        <taxon>Gammaproteobacteria</taxon>
        <taxon>Woeseiales</taxon>
        <taxon>Woeseiaceae</taxon>
        <taxon>Woeseia</taxon>
    </lineage>
</organism>
<dbReference type="STRING" id="1548547.BA177_17475"/>
<accession>A0A193LJY3</accession>
<sequence length="124" mass="13604">MGWLQVLWGIDKLVNVEHGVRVSEAFYMGLGANATIQTVFGGLQVLLGVLLIVGLFRRVAYPAQTLIAAATALGVWKSIIDPWGWFLEGTNVLFYPSLIVLAAALVLQSFKDDDVLSLDSRRTR</sequence>
<feature type="transmembrane region" description="Helical" evidence="1">
    <location>
        <begin position="34"/>
        <end position="56"/>
    </location>
</feature>
<dbReference type="AlphaFoldDB" id="A0A193LJY3"/>
<reference evidence="2 3" key="1">
    <citation type="submission" date="2016-06" db="EMBL/GenBank/DDBJ databases">
        <title>Complete genome sequence of a deep-branching marine Gamma Proteobacterium Woeseia oceani type strain XK5.</title>
        <authorList>
            <person name="Mu D."/>
            <person name="Du Z."/>
        </authorList>
    </citation>
    <scope>NUCLEOTIDE SEQUENCE [LARGE SCALE GENOMIC DNA]</scope>
    <source>
        <strain evidence="2 3">XK5</strain>
    </source>
</reference>
<evidence type="ECO:0000313" key="3">
    <source>
        <dbReference type="Proteomes" id="UP000092695"/>
    </source>
</evidence>
<keyword evidence="1" id="KW-0812">Transmembrane</keyword>
<keyword evidence="3" id="KW-1185">Reference proteome</keyword>
<dbReference type="EMBL" id="CP016268">
    <property type="protein sequence ID" value="ANO52743.1"/>
    <property type="molecule type" value="Genomic_DNA"/>
</dbReference>
<dbReference type="Proteomes" id="UP000092695">
    <property type="component" value="Chromosome"/>
</dbReference>
<evidence type="ECO:0000256" key="1">
    <source>
        <dbReference type="SAM" id="Phobius"/>
    </source>
</evidence>
<feature type="transmembrane region" description="Helical" evidence="1">
    <location>
        <begin position="63"/>
        <end position="80"/>
    </location>
</feature>
<protein>
    <recommendedName>
        <fullName evidence="4">DoxX family protein</fullName>
    </recommendedName>
</protein>
<dbReference type="KEGG" id="woc:BA177_17475"/>
<gene>
    <name evidence="2" type="ORF">BA177_17475</name>
</gene>
<evidence type="ECO:0000313" key="2">
    <source>
        <dbReference type="EMBL" id="ANO52743.1"/>
    </source>
</evidence>
<keyword evidence="1" id="KW-0472">Membrane</keyword>
<feature type="transmembrane region" description="Helical" evidence="1">
    <location>
        <begin position="92"/>
        <end position="110"/>
    </location>
</feature>
<evidence type="ECO:0008006" key="4">
    <source>
        <dbReference type="Google" id="ProtNLM"/>
    </source>
</evidence>